<evidence type="ECO:0000256" key="4">
    <source>
        <dbReference type="ARBA" id="ARBA00022960"/>
    </source>
</evidence>
<accession>A0A538SVY2</accession>
<organism evidence="8 9">
    <name type="scientific">Eiseniibacteriota bacterium</name>
    <dbReference type="NCBI Taxonomy" id="2212470"/>
    <lineage>
        <taxon>Bacteria</taxon>
        <taxon>Candidatus Eiseniibacteriota</taxon>
    </lineage>
</organism>
<dbReference type="Proteomes" id="UP000317716">
    <property type="component" value="Unassembled WGS sequence"/>
</dbReference>
<comment type="caution">
    <text evidence="8">The sequence shown here is derived from an EMBL/GenBank/DDBJ whole genome shotgun (WGS) entry which is preliminary data.</text>
</comment>
<dbReference type="InterPro" id="IPR043129">
    <property type="entry name" value="ATPase_NBD"/>
</dbReference>
<dbReference type="EMBL" id="VBOS01000208">
    <property type="protein sequence ID" value="TMQ55558.1"/>
    <property type="molecule type" value="Genomic_DNA"/>
</dbReference>
<dbReference type="HAMAP" id="MF_02207">
    <property type="entry name" value="MreB"/>
    <property type="match status" value="1"/>
</dbReference>
<protein>
    <recommendedName>
        <fullName evidence="6 7">Cell shape-determining protein MreB</fullName>
    </recommendedName>
</protein>
<dbReference type="GO" id="GO:0000902">
    <property type="term" value="P:cell morphogenesis"/>
    <property type="evidence" value="ECO:0007669"/>
    <property type="project" value="InterPro"/>
</dbReference>
<dbReference type="GO" id="GO:0005737">
    <property type="term" value="C:cytoplasm"/>
    <property type="evidence" value="ECO:0007669"/>
    <property type="project" value="UniProtKB-SubCell"/>
</dbReference>
<dbReference type="NCBIfam" id="NF010539">
    <property type="entry name" value="PRK13927.1"/>
    <property type="match status" value="1"/>
</dbReference>
<keyword evidence="3 7" id="KW-0067">ATP-binding</keyword>
<comment type="function">
    <text evidence="7">Forms membrane-associated dynamic filaments that are essential for cell shape determination. Acts by regulating cell wall synthesis and cell elongation, and thus cell shape. A feedback loop between cell geometry and MreB localization may maintain elongated cell shape by targeting cell wall growth to regions of negative cell wall curvature.</text>
</comment>
<feature type="binding site" evidence="7">
    <location>
        <begin position="212"/>
        <end position="215"/>
    </location>
    <ligand>
        <name>ATP</name>
        <dbReference type="ChEBI" id="CHEBI:30616"/>
    </ligand>
</feature>
<reference evidence="8 9" key="1">
    <citation type="journal article" date="2019" name="Nat. Microbiol.">
        <title>Mediterranean grassland soil C-N compound turnover is dependent on rainfall and depth, and is mediated by genomically divergent microorganisms.</title>
        <authorList>
            <person name="Diamond S."/>
            <person name="Andeer P.F."/>
            <person name="Li Z."/>
            <person name="Crits-Christoph A."/>
            <person name="Burstein D."/>
            <person name="Anantharaman K."/>
            <person name="Lane K.R."/>
            <person name="Thomas B.C."/>
            <person name="Pan C."/>
            <person name="Northen T.R."/>
            <person name="Banfield J.F."/>
        </authorList>
    </citation>
    <scope>NUCLEOTIDE SEQUENCE [LARGE SCALE GENOMIC DNA]</scope>
    <source>
        <strain evidence="8">WS_2</strain>
    </source>
</reference>
<keyword evidence="1 7" id="KW-0963">Cytoplasm</keyword>
<dbReference type="PANTHER" id="PTHR42749">
    <property type="entry name" value="CELL SHAPE-DETERMINING PROTEIN MREB"/>
    <property type="match status" value="1"/>
</dbReference>
<evidence type="ECO:0000256" key="7">
    <source>
        <dbReference type="HAMAP-Rule" id="MF_02207"/>
    </source>
</evidence>
<dbReference type="Gene3D" id="3.30.420.40">
    <property type="match status" value="2"/>
</dbReference>
<evidence type="ECO:0000256" key="6">
    <source>
        <dbReference type="ARBA" id="ARBA00067319"/>
    </source>
</evidence>
<comment type="subcellular location">
    <subcellularLocation>
        <location evidence="7">Cytoplasm</location>
    </subcellularLocation>
    <text evidence="7">Membrane-associated.</text>
</comment>
<feature type="binding site" evidence="7">
    <location>
        <begin position="164"/>
        <end position="166"/>
    </location>
    <ligand>
        <name>ATP</name>
        <dbReference type="ChEBI" id="CHEBI:30616"/>
    </ligand>
</feature>
<proteinExistence type="inferred from homology"/>
<name>A0A538SVY2_UNCEI</name>
<evidence type="ECO:0000256" key="1">
    <source>
        <dbReference type="ARBA" id="ARBA00022490"/>
    </source>
</evidence>
<feature type="binding site" evidence="7">
    <location>
        <begin position="20"/>
        <end position="22"/>
    </location>
    <ligand>
        <name>ATP</name>
        <dbReference type="ChEBI" id="CHEBI:30616"/>
    </ligand>
</feature>
<gene>
    <name evidence="7" type="primary">mreB</name>
    <name evidence="8" type="ORF">E6K72_06210</name>
</gene>
<dbReference type="InterPro" id="IPR004753">
    <property type="entry name" value="MreB"/>
</dbReference>
<comment type="similarity">
    <text evidence="5 7">Belongs to the FtsA/MreB family.</text>
</comment>
<evidence type="ECO:0000256" key="5">
    <source>
        <dbReference type="ARBA" id="ARBA00023458"/>
    </source>
</evidence>
<sequence length="345" mass="37209">MFLDNLMGILSTDVAMDLGTANTLVFVKGRGIVLNEPSVVAVEKSTGRVLAVGTEAKLMLGRTPDEIMAVRPLKDGVIADFELTEALLREFVHRVHKHKFNVRPRIIITVPSGITAVEKRAVQDSAERAGARDVKLVPEPIAAAIGVGLPVDTPTGNMVVDIGGGTTEIAVIALNGIVTKTSIRVGGDEMDEAIMNYAKKAYNMLIGEQTAERIKIEIGSAFPLPEEMDMEIKGRDLVRGIPRTLRVSSVEIREALQEPVGSIVNALRESLERTPPELAADIVDRGIFMTGGGALLRGLDLLMREVTNLNIRVAQDPLTCVVLGAGKILENIGDYEKVLLRGHKD</sequence>
<keyword evidence="4 7" id="KW-0133">Cell shape</keyword>
<dbReference type="PRINTS" id="PR01652">
    <property type="entry name" value="SHAPEPROTEIN"/>
</dbReference>
<evidence type="ECO:0000313" key="9">
    <source>
        <dbReference type="Proteomes" id="UP000317716"/>
    </source>
</evidence>
<dbReference type="GO" id="GO:0008360">
    <property type="term" value="P:regulation of cell shape"/>
    <property type="evidence" value="ECO:0007669"/>
    <property type="project" value="UniProtKB-UniRule"/>
</dbReference>
<dbReference type="GO" id="GO:0005524">
    <property type="term" value="F:ATP binding"/>
    <property type="evidence" value="ECO:0007669"/>
    <property type="project" value="UniProtKB-KW"/>
</dbReference>
<evidence type="ECO:0000313" key="8">
    <source>
        <dbReference type="EMBL" id="TMQ55558.1"/>
    </source>
</evidence>
<comment type="subunit">
    <text evidence="7">Forms polymers.</text>
</comment>
<evidence type="ECO:0000256" key="2">
    <source>
        <dbReference type="ARBA" id="ARBA00022741"/>
    </source>
</evidence>
<dbReference type="NCBIfam" id="TIGR00904">
    <property type="entry name" value="mreB"/>
    <property type="match status" value="1"/>
</dbReference>
<keyword evidence="2 7" id="KW-0547">Nucleotide-binding</keyword>
<evidence type="ECO:0000256" key="3">
    <source>
        <dbReference type="ARBA" id="ARBA00022840"/>
    </source>
</evidence>
<dbReference type="CDD" id="cd10225">
    <property type="entry name" value="ASKHA_NBD_MreB-like"/>
    <property type="match status" value="1"/>
</dbReference>
<dbReference type="SUPFAM" id="SSF53067">
    <property type="entry name" value="Actin-like ATPase domain"/>
    <property type="match status" value="2"/>
</dbReference>
<dbReference type="Pfam" id="PF06723">
    <property type="entry name" value="MreB_Mbl"/>
    <property type="match status" value="1"/>
</dbReference>
<dbReference type="AlphaFoldDB" id="A0A538SVY2"/>
<dbReference type="FunFam" id="3.30.420.40:FF:000016">
    <property type="entry name" value="Rod shape-determining protein mreB"/>
    <property type="match status" value="1"/>
</dbReference>
<feature type="binding site" evidence="7">
    <location>
        <begin position="292"/>
        <end position="295"/>
    </location>
    <ligand>
        <name>ATP</name>
        <dbReference type="ChEBI" id="CHEBI:30616"/>
    </ligand>
</feature>
<dbReference type="InterPro" id="IPR056546">
    <property type="entry name" value="MreB_MamK-like"/>
</dbReference>
<dbReference type="PANTHER" id="PTHR42749:SF1">
    <property type="entry name" value="CELL SHAPE-DETERMINING PROTEIN MREB"/>
    <property type="match status" value="1"/>
</dbReference>